<accession>A0A5M3M9T0</accession>
<evidence type="ECO:0000313" key="4">
    <source>
        <dbReference type="Proteomes" id="UP000053558"/>
    </source>
</evidence>
<dbReference type="RefSeq" id="XP_007774382.1">
    <property type="nucleotide sequence ID" value="XM_007776192.1"/>
</dbReference>
<proteinExistence type="predicted"/>
<feature type="signal peptide" evidence="2">
    <location>
        <begin position="1"/>
        <end position="17"/>
    </location>
</feature>
<protein>
    <submittedName>
        <fullName evidence="3">Uncharacterized protein</fullName>
    </submittedName>
</protein>
<gene>
    <name evidence="3" type="ORF">CONPUDRAFT_169446</name>
</gene>
<evidence type="ECO:0000256" key="2">
    <source>
        <dbReference type="SAM" id="SignalP"/>
    </source>
</evidence>
<name>A0A5M3M9T0_CONPW</name>
<sequence>MRSFITLAVLYATLAAAAPLPPPLSDLPLVGAVAPALGGLAARQDGDLPIPLPIPIPELPLPLPIPDASNLKLRQLDEVTGAASGLKQKIDQTAASTGVSARQVTDPLGDLRAFGDLHLRQLGGATDALGNVANDVGSTLGGVGSLLGSLLAPFPAPAPPAAPAPGLGKRQGDPGLGSVSGDLNSLLSRLGLRQLGDVTDELSSAEQTVDKAAAGVDAKLARRQDDEGLEEIVEDVDSMVGDLGKRQAPTDEVLEEIVEDAEGLLNERQNPGAIISDIDSLIADITALSGDSSQLKRQDGSVADIIDIVSDAVAQANDITALRSREIQPSAAEVEKLAQALSSGTKGLDARQGPLPGLLSELEAVLGEIPEGTSL</sequence>
<evidence type="ECO:0000256" key="1">
    <source>
        <dbReference type="SAM" id="MobiDB-lite"/>
    </source>
</evidence>
<keyword evidence="4" id="KW-1185">Reference proteome</keyword>
<dbReference type="KEGG" id="cput:CONPUDRAFT_169446"/>
<feature type="chain" id="PRO_5024351451" evidence="2">
    <location>
        <begin position="18"/>
        <end position="375"/>
    </location>
</feature>
<organism evidence="3 4">
    <name type="scientific">Coniophora puteana (strain RWD-64-598)</name>
    <name type="common">Brown rot fungus</name>
    <dbReference type="NCBI Taxonomy" id="741705"/>
    <lineage>
        <taxon>Eukaryota</taxon>
        <taxon>Fungi</taxon>
        <taxon>Dikarya</taxon>
        <taxon>Basidiomycota</taxon>
        <taxon>Agaricomycotina</taxon>
        <taxon>Agaricomycetes</taxon>
        <taxon>Agaricomycetidae</taxon>
        <taxon>Boletales</taxon>
        <taxon>Coniophorineae</taxon>
        <taxon>Coniophoraceae</taxon>
        <taxon>Coniophora</taxon>
    </lineage>
</organism>
<evidence type="ECO:0000313" key="3">
    <source>
        <dbReference type="EMBL" id="EIW75696.1"/>
    </source>
</evidence>
<keyword evidence="2" id="KW-0732">Signal</keyword>
<reference evidence="4" key="1">
    <citation type="journal article" date="2012" name="Science">
        <title>The Paleozoic origin of enzymatic lignin decomposition reconstructed from 31 fungal genomes.</title>
        <authorList>
            <person name="Floudas D."/>
            <person name="Binder M."/>
            <person name="Riley R."/>
            <person name="Barry K."/>
            <person name="Blanchette R.A."/>
            <person name="Henrissat B."/>
            <person name="Martinez A.T."/>
            <person name="Otillar R."/>
            <person name="Spatafora J.W."/>
            <person name="Yadav J.S."/>
            <person name="Aerts A."/>
            <person name="Benoit I."/>
            <person name="Boyd A."/>
            <person name="Carlson A."/>
            <person name="Copeland A."/>
            <person name="Coutinho P.M."/>
            <person name="de Vries R.P."/>
            <person name="Ferreira P."/>
            <person name="Findley K."/>
            <person name="Foster B."/>
            <person name="Gaskell J."/>
            <person name="Glotzer D."/>
            <person name="Gorecki P."/>
            <person name="Heitman J."/>
            <person name="Hesse C."/>
            <person name="Hori C."/>
            <person name="Igarashi K."/>
            <person name="Jurgens J.A."/>
            <person name="Kallen N."/>
            <person name="Kersten P."/>
            <person name="Kohler A."/>
            <person name="Kuees U."/>
            <person name="Kumar T.K.A."/>
            <person name="Kuo A."/>
            <person name="LaButti K."/>
            <person name="Larrondo L.F."/>
            <person name="Lindquist E."/>
            <person name="Ling A."/>
            <person name="Lombard V."/>
            <person name="Lucas S."/>
            <person name="Lundell T."/>
            <person name="Martin R."/>
            <person name="McLaughlin D.J."/>
            <person name="Morgenstern I."/>
            <person name="Morin E."/>
            <person name="Murat C."/>
            <person name="Nagy L.G."/>
            <person name="Nolan M."/>
            <person name="Ohm R.A."/>
            <person name="Patyshakuliyeva A."/>
            <person name="Rokas A."/>
            <person name="Ruiz-Duenas F.J."/>
            <person name="Sabat G."/>
            <person name="Salamov A."/>
            <person name="Samejima M."/>
            <person name="Schmutz J."/>
            <person name="Slot J.C."/>
            <person name="St John F."/>
            <person name="Stenlid J."/>
            <person name="Sun H."/>
            <person name="Sun S."/>
            <person name="Syed K."/>
            <person name="Tsang A."/>
            <person name="Wiebenga A."/>
            <person name="Young D."/>
            <person name="Pisabarro A."/>
            <person name="Eastwood D.C."/>
            <person name="Martin F."/>
            <person name="Cullen D."/>
            <person name="Grigoriev I.V."/>
            <person name="Hibbett D.S."/>
        </authorList>
    </citation>
    <scope>NUCLEOTIDE SEQUENCE [LARGE SCALE GENOMIC DNA]</scope>
    <source>
        <strain evidence="4">RWD-64-598 SS2</strain>
    </source>
</reference>
<dbReference type="AlphaFoldDB" id="A0A5M3M9T0"/>
<dbReference type="GeneID" id="19206231"/>
<dbReference type="Proteomes" id="UP000053558">
    <property type="component" value="Unassembled WGS sequence"/>
</dbReference>
<comment type="caution">
    <text evidence="3">The sequence shown here is derived from an EMBL/GenBank/DDBJ whole genome shotgun (WGS) entry which is preliminary data.</text>
</comment>
<dbReference type="EMBL" id="JH711588">
    <property type="protein sequence ID" value="EIW75696.1"/>
    <property type="molecule type" value="Genomic_DNA"/>
</dbReference>
<feature type="region of interest" description="Disordered" evidence="1">
    <location>
        <begin position="161"/>
        <end position="180"/>
    </location>
</feature>